<accession>A0AAD7J8C6</accession>
<sequence length="140" mass="14915">MPDPKQLLSKWIHHKISASVDPASIQPGSAPSAVVPDKTGSTSKPVLDNLELVLSLAEQAVGIAQVAPFIAPAAALLSVILKSYKEVKSVNKKRDILSEYIADLTGNICTTVLQMEAMNQSELIGCLKPDLEKYSTLSSS</sequence>
<proteinExistence type="predicted"/>
<dbReference type="Proteomes" id="UP001215280">
    <property type="component" value="Unassembled WGS sequence"/>
</dbReference>
<keyword evidence="2" id="KW-1185">Reference proteome</keyword>
<evidence type="ECO:0000313" key="1">
    <source>
        <dbReference type="EMBL" id="KAJ7759412.1"/>
    </source>
</evidence>
<reference evidence="1" key="1">
    <citation type="submission" date="2023-03" db="EMBL/GenBank/DDBJ databases">
        <title>Massive genome expansion in bonnet fungi (Mycena s.s.) driven by repeated elements and novel gene families across ecological guilds.</title>
        <authorList>
            <consortium name="Lawrence Berkeley National Laboratory"/>
            <person name="Harder C.B."/>
            <person name="Miyauchi S."/>
            <person name="Viragh M."/>
            <person name="Kuo A."/>
            <person name="Thoen E."/>
            <person name="Andreopoulos B."/>
            <person name="Lu D."/>
            <person name="Skrede I."/>
            <person name="Drula E."/>
            <person name="Henrissat B."/>
            <person name="Morin E."/>
            <person name="Kohler A."/>
            <person name="Barry K."/>
            <person name="LaButti K."/>
            <person name="Morin E."/>
            <person name="Salamov A."/>
            <person name="Lipzen A."/>
            <person name="Mereny Z."/>
            <person name="Hegedus B."/>
            <person name="Baldrian P."/>
            <person name="Stursova M."/>
            <person name="Weitz H."/>
            <person name="Taylor A."/>
            <person name="Grigoriev I.V."/>
            <person name="Nagy L.G."/>
            <person name="Martin F."/>
            <person name="Kauserud H."/>
        </authorList>
    </citation>
    <scope>NUCLEOTIDE SEQUENCE</scope>
    <source>
        <strain evidence="1">CBHHK188m</strain>
    </source>
</reference>
<protein>
    <submittedName>
        <fullName evidence="1">Uncharacterized protein</fullName>
    </submittedName>
</protein>
<dbReference type="AlphaFoldDB" id="A0AAD7J8C6"/>
<dbReference type="EMBL" id="JARJLG010000052">
    <property type="protein sequence ID" value="KAJ7759412.1"/>
    <property type="molecule type" value="Genomic_DNA"/>
</dbReference>
<organism evidence="1 2">
    <name type="scientific">Mycena maculata</name>
    <dbReference type="NCBI Taxonomy" id="230809"/>
    <lineage>
        <taxon>Eukaryota</taxon>
        <taxon>Fungi</taxon>
        <taxon>Dikarya</taxon>
        <taxon>Basidiomycota</taxon>
        <taxon>Agaricomycotina</taxon>
        <taxon>Agaricomycetes</taxon>
        <taxon>Agaricomycetidae</taxon>
        <taxon>Agaricales</taxon>
        <taxon>Marasmiineae</taxon>
        <taxon>Mycenaceae</taxon>
        <taxon>Mycena</taxon>
    </lineage>
</organism>
<comment type="caution">
    <text evidence="1">The sequence shown here is derived from an EMBL/GenBank/DDBJ whole genome shotgun (WGS) entry which is preliminary data.</text>
</comment>
<evidence type="ECO:0000313" key="2">
    <source>
        <dbReference type="Proteomes" id="UP001215280"/>
    </source>
</evidence>
<gene>
    <name evidence="1" type="ORF">DFH07DRAFT_772223</name>
</gene>
<name>A0AAD7J8C6_9AGAR</name>